<protein>
    <recommendedName>
        <fullName evidence="2">Proline--tRNA ligase</fullName>
        <ecNumber evidence="1">6.1.1.15</ecNumber>
    </recommendedName>
    <alternativeName>
        <fullName evidence="8">Prolyl-tRNA synthetase</fullName>
    </alternativeName>
</protein>
<dbReference type="GO" id="GO:0017101">
    <property type="term" value="C:aminoacyl-tRNA synthetase multienzyme complex"/>
    <property type="evidence" value="ECO:0007669"/>
    <property type="project" value="TreeGrafter"/>
</dbReference>
<dbReference type="PANTHER" id="PTHR43382:SF2">
    <property type="entry name" value="BIFUNCTIONAL GLUTAMATE_PROLINE--TRNA LIGASE"/>
    <property type="match status" value="1"/>
</dbReference>
<evidence type="ECO:0000256" key="8">
    <source>
        <dbReference type="ARBA" id="ARBA00029731"/>
    </source>
</evidence>
<feature type="domain" description="Aminoacyl-transfer RNA synthetases class-II family profile" evidence="10">
    <location>
        <begin position="22"/>
        <end position="253"/>
    </location>
</feature>
<keyword evidence="7" id="KW-0030">Aminoacyl-tRNA synthetase</keyword>
<evidence type="ECO:0000256" key="3">
    <source>
        <dbReference type="ARBA" id="ARBA00022598"/>
    </source>
</evidence>
<dbReference type="InterPro" id="IPR006195">
    <property type="entry name" value="aa-tRNA-synth_II"/>
</dbReference>
<dbReference type="AlphaFoldDB" id="A0A0G1S538"/>
<evidence type="ECO:0000313" key="12">
    <source>
        <dbReference type="Proteomes" id="UP000034364"/>
    </source>
</evidence>
<evidence type="ECO:0000256" key="1">
    <source>
        <dbReference type="ARBA" id="ARBA00012831"/>
    </source>
</evidence>
<gene>
    <name evidence="11" type="ORF">UX87_C0007G0009</name>
</gene>
<keyword evidence="5" id="KW-0067">ATP-binding</keyword>
<keyword evidence="3 11" id="KW-0436">Ligase</keyword>
<dbReference type="EMBL" id="LCNV01000007">
    <property type="protein sequence ID" value="KKU64501.1"/>
    <property type="molecule type" value="Genomic_DNA"/>
</dbReference>
<dbReference type="InterPro" id="IPR002316">
    <property type="entry name" value="Pro-tRNA-ligase_IIa"/>
</dbReference>
<dbReference type="GO" id="GO:0005737">
    <property type="term" value="C:cytoplasm"/>
    <property type="evidence" value="ECO:0007669"/>
    <property type="project" value="InterPro"/>
</dbReference>
<dbReference type="PRINTS" id="PR01046">
    <property type="entry name" value="TRNASYNTHPRO"/>
</dbReference>
<organism evidence="11 12">
    <name type="scientific">Candidatus Amesbacteria bacterium GW2011_GWA1_47_16</name>
    <dbReference type="NCBI Taxonomy" id="1618353"/>
    <lineage>
        <taxon>Bacteria</taxon>
        <taxon>Candidatus Amesiibacteriota</taxon>
    </lineage>
</organism>
<comment type="catalytic activity">
    <reaction evidence="9">
        <text>tRNA(Pro) + L-proline + ATP = L-prolyl-tRNA(Pro) + AMP + diphosphate</text>
        <dbReference type="Rhea" id="RHEA:14305"/>
        <dbReference type="Rhea" id="RHEA-COMP:9700"/>
        <dbReference type="Rhea" id="RHEA-COMP:9702"/>
        <dbReference type="ChEBI" id="CHEBI:30616"/>
        <dbReference type="ChEBI" id="CHEBI:33019"/>
        <dbReference type="ChEBI" id="CHEBI:60039"/>
        <dbReference type="ChEBI" id="CHEBI:78442"/>
        <dbReference type="ChEBI" id="CHEBI:78532"/>
        <dbReference type="ChEBI" id="CHEBI:456215"/>
        <dbReference type="EC" id="6.1.1.15"/>
    </reaction>
</comment>
<reference evidence="11 12" key="1">
    <citation type="journal article" date="2015" name="Nature">
        <title>rRNA introns, odd ribosomes, and small enigmatic genomes across a large radiation of phyla.</title>
        <authorList>
            <person name="Brown C.T."/>
            <person name="Hug L.A."/>
            <person name="Thomas B.C."/>
            <person name="Sharon I."/>
            <person name="Castelle C.J."/>
            <person name="Singh A."/>
            <person name="Wilkins M.J."/>
            <person name="Williams K.H."/>
            <person name="Banfield J.F."/>
        </authorList>
    </citation>
    <scope>NUCLEOTIDE SEQUENCE [LARGE SCALE GENOMIC DNA]</scope>
</reference>
<proteinExistence type="predicted"/>
<dbReference type="PANTHER" id="PTHR43382">
    <property type="entry name" value="PROLYL-TRNA SYNTHETASE"/>
    <property type="match status" value="1"/>
</dbReference>
<comment type="caution">
    <text evidence="11">The sequence shown here is derived from an EMBL/GenBank/DDBJ whole genome shotgun (WGS) entry which is preliminary data.</text>
</comment>
<evidence type="ECO:0000256" key="2">
    <source>
        <dbReference type="ARBA" id="ARBA00019110"/>
    </source>
</evidence>
<name>A0A0G1S538_9BACT</name>
<dbReference type="EC" id="6.1.1.15" evidence="1"/>
<evidence type="ECO:0000256" key="7">
    <source>
        <dbReference type="ARBA" id="ARBA00023146"/>
    </source>
</evidence>
<dbReference type="GO" id="GO:0005524">
    <property type="term" value="F:ATP binding"/>
    <property type="evidence" value="ECO:0007669"/>
    <property type="project" value="UniProtKB-KW"/>
</dbReference>
<evidence type="ECO:0000256" key="5">
    <source>
        <dbReference type="ARBA" id="ARBA00022840"/>
    </source>
</evidence>
<evidence type="ECO:0000259" key="10">
    <source>
        <dbReference type="PROSITE" id="PS50862"/>
    </source>
</evidence>
<keyword evidence="4" id="KW-0547">Nucleotide-binding</keyword>
<dbReference type="SUPFAM" id="SSF55681">
    <property type="entry name" value="Class II aaRS and biotin synthetases"/>
    <property type="match status" value="1"/>
</dbReference>
<dbReference type="InterPro" id="IPR045864">
    <property type="entry name" value="aa-tRNA-synth_II/BPL/LPL"/>
</dbReference>
<evidence type="ECO:0000313" key="11">
    <source>
        <dbReference type="EMBL" id="KKU64501.1"/>
    </source>
</evidence>
<dbReference type="GO" id="GO:0006433">
    <property type="term" value="P:prolyl-tRNA aminoacylation"/>
    <property type="evidence" value="ECO:0007669"/>
    <property type="project" value="InterPro"/>
</dbReference>
<dbReference type="InterPro" id="IPR004499">
    <property type="entry name" value="Pro-tRNA-ligase_IIa_arc-type"/>
</dbReference>
<dbReference type="GO" id="GO:0004827">
    <property type="term" value="F:proline-tRNA ligase activity"/>
    <property type="evidence" value="ECO:0007669"/>
    <property type="project" value="UniProtKB-EC"/>
</dbReference>
<dbReference type="InterPro" id="IPR002314">
    <property type="entry name" value="aa-tRNA-synt_IIb"/>
</dbReference>
<dbReference type="Gene3D" id="3.30.930.10">
    <property type="entry name" value="Bira Bifunctional Protein, Domain 2"/>
    <property type="match status" value="1"/>
</dbReference>
<accession>A0A0G1S538</accession>
<evidence type="ECO:0000256" key="4">
    <source>
        <dbReference type="ARBA" id="ARBA00022741"/>
    </source>
</evidence>
<dbReference type="Proteomes" id="UP000034364">
    <property type="component" value="Unassembled WGS sequence"/>
</dbReference>
<keyword evidence="6" id="KW-0648">Protein biosynthesis</keyword>
<evidence type="ECO:0000256" key="6">
    <source>
        <dbReference type="ARBA" id="ARBA00022917"/>
    </source>
</evidence>
<dbReference type="PROSITE" id="PS50862">
    <property type="entry name" value="AA_TRNA_LIGASE_II"/>
    <property type="match status" value="1"/>
</dbReference>
<dbReference type="Pfam" id="PF00587">
    <property type="entry name" value="tRNA-synt_2b"/>
    <property type="match status" value="1"/>
</dbReference>
<evidence type="ECO:0000256" key="9">
    <source>
        <dbReference type="ARBA" id="ARBA00047671"/>
    </source>
</evidence>
<sequence length="253" mass="29403">MDGLIDSRYPIEGFFIRRPEFIKVYRRVEKIAAELLEEDGYQPVLFPTLIPEGVISKEVRHIRGFRPAVYWVTEIGRGKKLKERLALAISSETIFCLAFKNWLADGQSLPFKFYQQRTVFRGEHKKISPLLREKEFLWIEAHTAFRSEKECLNQTERDRRIINKLLEKFDLQANFVKRADDDRCPGAEITYGFDLSMPDGSKNQIASTHFLGQKFSRAFGVKRDDDRNSFIFQTSFGIGFSRIIAALMAYGKI</sequence>